<sequence length="32" mass="3482">MEEDFRQADSDAGDILTSDQIEAQPEMLAALA</sequence>
<dbReference type="OrthoDB" id="651300at2759"/>
<organism evidence="2">
    <name type="scientific">Zea mays</name>
    <name type="common">Maize</name>
    <dbReference type="NCBI Taxonomy" id="4577"/>
    <lineage>
        <taxon>Eukaryota</taxon>
        <taxon>Viridiplantae</taxon>
        <taxon>Streptophyta</taxon>
        <taxon>Embryophyta</taxon>
        <taxon>Tracheophyta</taxon>
        <taxon>Spermatophyta</taxon>
        <taxon>Magnoliopsida</taxon>
        <taxon>Liliopsida</taxon>
        <taxon>Poales</taxon>
        <taxon>Poaceae</taxon>
        <taxon>PACMAD clade</taxon>
        <taxon>Panicoideae</taxon>
        <taxon>Andropogonodae</taxon>
        <taxon>Andropogoneae</taxon>
        <taxon>Tripsacinae</taxon>
        <taxon>Zea</taxon>
    </lineage>
</organism>
<dbReference type="KEGG" id="zma:103640535"/>
<dbReference type="RefSeq" id="NP_001314706.1">
    <property type="nucleotide sequence ID" value="NM_001327777.1"/>
</dbReference>
<dbReference type="GeneID" id="103640535"/>
<dbReference type="EMBL" id="BT041304">
    <property type="protein sequence ID" value="ACF86309.1"/>
    <property type="molecule type" value="mRNA"/>
</dbReference>
<accession>B4FW16</accession>
<feature type="region of interest" description="Disordered" evidence="1">
    <location>
        <begin position="1"/>
        <end position="21"/>
    </location>
</feature>
<dbReference type="AlphaFoldDB" id="B4FW16"/>
<name>B4FW16_MAIZE</name>
<protein>
    <submittedName>
        <fullName evidence="2">Uncharacterized protein</fullName>
    </submittedName>
</protein>
<reference evidence="2" key="1">
    <citation type="journal article" date="2009" name="PLoS Genet.">
        <title>Sequencing, mapping, and analysis of 27,455 maize full-length cDNAs.</title>
        <authorList>
            <person name="Soderlund C."/>
            <person name="Descour A."/>
            <person name="Kudrna D."/>
            <person name="Bomhoff M."/>
            <person name="Boyd L."/>
            <person name="Currie J."/>
            <person name="Angelova A."/>
            <person name="Collura K."/>
            <person name="Wissotski M."/>
            <person name="Ashley E."/>
            <person name="Morrow D."/>
            <person name="Fernandes J."/>
            <person name="Walbot V."/>
            <person name="Yu Y."/>
        </authorList>
    </citation>
    <scope>NUCLEOTIDE SEQUENCE</scope>
    <source>
        <strain evidence="2">B73</strain>
    </source>
</reference>
<evidence type="ECO:0000256" key="1">
    <source>
        <dbReference type="SAM" id="MobiDB-lite"/>
    </source>
</evidence>
<proteinExistence type="evidence at transcript level"/>
<evidence type="ECO:0000313" key="2">
    <source>
        <dbReference type="EMBL" id="ACF86309.1"/>
    </source>
</evidence>